<evidence type="ECO:0000313" key="8">
    <source>
        <dbReference type="EMBL" id="KAA3501472.1"/>
    </source>
</evidence>
<name>A0AA88JS80_RHIRH</name>
<evidence type="ECO:0000256" key="4">
    <source>
        <dbReference type="ARBA" id="ARBA00022989"/>
    </source>
</evidence>
<sequence>MTGGRKIRGSLIALMWSAAATGAMAQSSPFDMSPERPAQTAPAPVPPPVVVPPAAPSQPSPVQPPAIPPAQPPFVVQPAPMPQPPQRTAVPPASVPPVPVPPRQEGARPATAQAPLSAADSRRRYILPYEKLSLSGEMARRQWGIYLTPEQANAAVSLNIGYQNAIVVAPESSNFQVSLNNVPLDVARIEAPDGEGNVSLKIPPGVLQVGSNVVTLGVQQRHRTDCTIQSTYDLWTDINPANTYIGFNADVAGAFANIDDIQATGPDGKAATSIEIVAPSLGNPAFADSLLRLSQALALRTQMPNQTIRFVTAPSSERKPGTLTVLAGTAREIAGIAGALPPEASAGAFAGFGSVAPGGFSPLFVSGPTPQAVQAAIETLFSSISRAPGAQRTAFSTRSWHAPDVPLITSDRRIALSELGLESSEFSGRRFRNEFYIGMPADFYASAYGEASLLLDAAYSSQVLPGSHIDIYVNDEIASTVPISNNGGGIFRHLPINVTMRHLKPGPNKITIEAVLMTAQDQACAPGAPASTTPRFALFDTTEIHIPDYARIGRKPDLAAMAGAGQPYRAAGSPVALSLDRFDTDTMSAAATLVSRLASVAGHPINVETVASPLVIGDRDALFVGTISQFPQALISQFNLVPSSQISWKVGTGVQPPAQSSETLFNDWRERVDGGVWEGQVSSFEDWMKRNFDLSSETLRFLPAAEQPYAPPANVSFMLAQGLSPSGEGVWTLATAPTSAELLDGMSAITRENRWGDVTGRVAAYDATAEKVETVEVERPYFYITGAFSLSNWRLIAANWLSSNVLSYSLAFIGFVSLLGFATFVMLRLMGRHR</sequence>
<dbReference type="GO" id="GO:0030244">
    <property type="term" value="P:cellulose biosynthetic process"/>
    <property type="evidence" value="ECO:0007669"/>
    <property type="project" value="UniProtKB-KW"/>
</dbReference>
<keyword evidence="6" id="KW-0973">c-di-GMP</keyword>
<proteinExistence type="inferred from homology"/>
<evidence type="ECO:0000256" key="5">
    <source>
        <dbReference type="ARBA" id="ARBA00023136"/>
    </source>
</evidence>
<dbReference type="GO" id="GO:0006011">
    <property type="term" value="P:UDP-alpha-D-glucose metabolic process"/>
    <property type="evidence" value="ECO:0007669"/>
    <property type="project" value="InterPro"/>
</dbReference>
<comment type="pathway">
    <text evidence="6">Glycan metabolism; bacterial cellulose biosynthesis.</text>
</comment>
<feature type="region of interest" description="Disordered" evidence="7">
    <location>
        <begin position="22"/>
        <end position="117"/>
    </location>
</feature>
<dbReference type="Proteomes" id="UP000473658">
    <property type="component" value="Unassembled WGS sequence"/>
</dbReference>
<keyword evidence="6" id="KW-0732">Signal</keyword>
<dbReference type="Pfam" id="PF03170">
    <property type="entry name" value="BcsB"/>
    <property type="match status" value="1"/>
</dbReference>
<dbReference type="AlphaFoldDB" id="A0AA88JS80"/>
<organism evidence="8 9">
    <name type="scientific">Rhizobium rhizogenes</name>
    <name type="common">Agrobacterium rhizogenes</name>
    <dbReference type="NCBI Taxonomy" id="359"/>
    <lineage>
        <taxon>Bacteria</taxon>
        <taxon>Pseudomonadati</taxon>
        <taxon>Pseudomonadota</taxon>
        <taxon>Alphaproteobacteria</taxon>
        <taxon>Hyphomicrobiales</taxon>
        <taxon>Rhizobiaceae</taxon>
        <taxon>Rhizobium/Agrobacterium group</taxon>
        <taxon>Rhizobium</taxon>
    </lineage>
</organism>
<dbReference type="RefSeq" id="WP_149899169.1">
    <property type="nucleotide sequence ID" value="NZ_QRFF01000003.1"/>
</dbReference>
<dbReference type="PANTHER" id="PTHR39083:SF1">
    <property type="entry name" value="CYCLIC DI-GMP-BINDING PROTEIN"/>
    <property type="match status" value="1"/>
</dbReference>
<dbReference type="PANTHER" id="PTHR39083">
    <property type="entry name" value="CYCLIC DI-GMP-BINDING PROTEIN"/>
    <property type="match status" value="1"/>
</dbReference>
<evidence type="ECO:0000256" key="2">
    <source>
        <dbReference type="ARBA" id="ARBA00022475"/>
    </source>
</evidence>
<evidence type="ECO:0000313" key="9">
    <source>
        <dbReference type="Proteomes" id="UP000473658"/>
    </source>
</evidence>
<keyword evidence="4 6" id="KW-1133">Transmembrane helix</keyword>
<dbReference type="Gene3D" id="2.60.120.260">
    <property type="entry name" value="Galactose-binding domain-like"/>
    <property type="match status" value="2"/>
</dbReference>
<reference evidence="8 9" key="1">
    <citation type="submission" date="2018-08" db="EMBL/GenBank/DDBJ databases">
        <title>Crown Gall in kiwifruit.</title>
        <authorList>
            <person name="Visnovsky S.B."/>
            <person name="Pitman A.R."/>
        </authorList>
    </citation>
    <scope>NUCLEOTIDE SEQUENCE [LARGE SCALE GENOMIC DNA]</scope>
    <source>
        <strain evidence="8 9">SBV_302_78_2</strain>
    </source>
</reference>
<evidence type="ECO:0000256" key="3">
    <source>
        <dbReference type="ARBA" id="ARBA00022692"/>
    </source>
</evidence>
<keyword evidence="6" id="KW-0135">Cellulose biosynthesis</keyword>
<evidence type="ECO:0000256" key="1">
    <source>
        <dbReference type="ARBA" id="ARBA00004162"/>
    </source>
</evidence>
<comment type="function">
    <text evidence="6">Binds the cellulose synthase activator, bis-(3'-5') cyclic diguanylic acid (c-di-GMP).</text>
</comment>
<dbReference type="GO" id="GO:0005886">
    <property type="term" value="C:plasma membrane"/>
    <property type="evidence" value="ECO:0007669"/>
    <property type="project" value="UniProtKB-SubCell"/>
</dbReference>
<feature type="compositionally biased region" description="Pro residues" evidence="7">
    <location>
        <begin position="93"/>
        <end position="102"/>
    </location>
</feature>
<dbReference type="InterPro" id="IPR018513">
    <property type="entry name" value="Cell_synthase_bac"/>
</dbReference>
<evidence type="ECO:0000256" key="7">
    <source>
        <dbReference type="SAM" id="MobiDB-lite"/>
    </source>
</evidence>
<comment type="caution">
    <text evidence="8">The sequence shown here is derived from an EMBL/GenBank/DDBJ whole genome shotgun (WGS) entry which is preliminary data.</text>
</comment>
<protein>
    <recommendedName>
        <fullName evidence="6">Cyclic di-GMP-binding protein</fullName>
    </recommendedName>
    <alternativeName>
        <fullName evidence="6">Cellulose synthase regulatory subunit</fullName>
    </alternativeName>
</protein>
<keyword evidence="5 6" id="KW-0472">Membrane</keyword>
<feature type="signal peptide" evidence="6">
    <location>
        <begin position="1"/>
        <end position="25"/>
    </location>
</feature>
<feature type="transmembrane region" description="Helical" evidence="6">
    <location>
        <begin position="805"/>
        <end position="827"/>
    </location>
</feature>
<keyword evidence="2 6" id="KW-1003">Cell membrane</keyword>
<gene>
    <name evidence="8" type="ORF">DXM27_11200</name>
</gene>
<comment type="subunit">
    <text evidence="6">Tightly associated with the cellulose synthase catalytic subunit.</text>
</comment>
<feature type="compositionally biased region" description="Pro residues" evidence="7">
    <location>
        <begin position="43"/>
        <end position="72"/>
    </location>
</feature>
<dbReference type="EMBL" id="QRFF01000003">
    <property type="protein sequence ID" value="KAA3501472.1"/>
    <property type="molecule type" value="Genomic_DNA"/>
</dbReference>
<keyword evidence="3 6" id="KW-0812">Transmembrane</keyword>
<comment type="similarity">
    <text evidence="6">Belongs to the AcsB/BcsB family.</text>
</comment>
<accession>A0AA88JS80</accession>
<feature type="chain" id="PRO_5041516498" description="Cyclic di-GMP-binding protein" evidence="6">
    <location>
        <begin position="26"/>
        <end position="834"/>
    </location>
</feature>
<keyword evidence="6" id="KW-0997">Cell inner membrane</keyword>
<comment type="subcellular location">
    <subcellularLocation>
        <location evidence="6">Cell inner membrane</location>
    </subcellularLocation>
    <subcellularLocation>
        <location evidence="1">Cell membrane</location>
        <topology evidence="1">Single-pass membrane protein</topology>
    </subcellularLocation>
</comment>
<evidence type="ECO:0000256" key="6">
    <source>
        <dbReference type="RuleBase" id="RU365021"/>
    </source>
</evidence>